<comment type="caution">
    <text evidence="1">The sequence shown here is derived from an EMBL/GenBank/DDBJ whole genome shotgun (WGS) entry which is preliminary data.</text>
</comment>
<name>A0ABT6FRZ5_9FLAO</name>
<organism evidence="1 2">
    <name type="scientific">Galbibacter pacificus</name>
    <dbReference type="NCBI Taxonomy" id="2996052"/>
    <lineage>
        <taxon>Bacteria</taxon>
        <taxon>Pseudomonadati</taxon>
        <taxon>Bacteroidota</taxon>
        <taxon>Flavobacteriia</taxon>
        <taxon>Flavobacteriales</taxon>
        <taxon>Flavobacteriaceae</taxon>
        <taxon>Galbibacter</taxon>
    </lineage>
</organism>
<evidence type="ECO:0000313" key="1">
    <source>
        <dbReference type="EMBL" id="MDG3586015.1"/>
    </source>
</evidence>
<dbReference type="Proteomes" id="UP001153642">
    <property type="component" value="Unassembled WGS sequence"/>
</dbReference>
<protein>
    <submittedName>
        <fullName evidence="1">Uncharacterized protein</fullName>
    </submittedName>
</protein>
<reference evidence="1" key="1">
    <citation type="submission" date="2022-11" db="EMBL/GenBank/DDBJ databases">
        <title>High-quality draft genome sequence of Galbibacter sp. strain CMA-7.</title>
        <authorList>
            <person name="Wei L."/>
            <person name="Dong C."/>
            <person name="Shao Z."/>
        </authorList>
    </citation>
    <scope>NUCLEOTIDE SEQUENCE</scope>
    <source>
        <strain evidence="1">CMA-7</strain>
    </source>
</reference>
<gene>
    <name evidence="1" type="ORF">OSR52_09040</name>
</gene>
<dbReference type="RefSeq" id="WP_277900071.1">
    <property type="nucleotide sequence ID" value="NZ_JAPMUA010000003.1"/>
</dbReference>
<dbReference type="EMBL" id="JAPMUA010000003">
    <property type="protein sequence ID" value="MDG3586015.1"/>
    <property type="molecule type" value="Genomic_DNA"/>
</dbReference>
<accession>A0ABT6FRZ5</accession>
<proteinExistence type="predicted"/>
<sequence>MNYRISSGKFTHPLLKPILLELIEYYKEAGISFCNRCHRTGYHYGITPYAVRTLNLRS</sequence>
<evidence type="ECO:0000313" key="2">
    <source>
        <dbReference type="Proteomes" id="UP001153642"/>
    </source>
</evidence>
<keyword evidence="2" id="KW-1185">Reference proteome</keyword>